<sequence length="46" mass="5064">MAPETEITSAASSAPFASRIFDARRTGRIGTLEKILKRESDDNDTH</sequence>
<evidence type="ECO:0000313" key="1">
    <source>
        <dbReference type="EMBL" id="VFJ44009.1"/>
    </source>
</evidence>
<name>A0A450RY19_9GAMM</name>
<dbReference type="AlphaFoldDB" id="A0A450RY19"/>
<organism evidence="1">
    <name type="scientific">Candidatus Kentrum sp. DK</name>
    <dbReference type="NCBI Taxonomy" id="2126562"/>
    <lineage>
        <taxon>Bacteria</taxon>
        <taxon>Pseudomonadati</taxon>
        <taxon>Pseudomonadota</taxon>
        <taxon>Gammaproteobacteria</taxon>
        <taxon>Candidatus Kentrum</taxon>
    </lineage>
</organism>
<gene>
    <name evidence="1" type="ORF">BECKDK2373B_GA0170837_10072</name>
</gene>
<protein>
    <submittedName>
        <fullName evidence="1">Uncharacterized protein</fullName>
    </submittedName>
</protein>
<accession>A0A450RY19</accession>
<proteinExistence type="predicted"/>
<reference evidence="1" key="1">
    <citation type="submission" date="2019-02" db="EMBL/GenBank/DDBJ databases">
        <authorList>
            <person name="Gruber-Vodicka R. H."/>
            <person name="Seah K. B. B."/>
        </authorList>
    </citation>
    <scope>NUCLEOTIDE SEQUENCE</scope>
    <source>
        <strain evidence="1">BECK_DK47</strain>
    </source>
</reference>
<dbReference type="EMBL" id="CAADEX010000007">
    <property type="protein sequence ID" value="VFJ44009.1"/>
    <property type="molecule type" value="Genomic_DNA"/>
</dbReference>